<reference evidence="4 5" key="1">
    <citation type="submission" date="2021-01" db="EMBL/GenBank/DDBJ databases">
        <title>011410 draft genome.</title>
        <authorList>
            <person name="Lang L."/>
        </authorList>
    </citation>
    <scope>NUCLEOTIDE SEQUENCE [LARGE SCALE GENOMIC DNA]</scope>
    <source>
        <strain evidence="4 5">KCTC 42845</strain>
    </source>
</reference>
<evidence type="ECO:0000313" key="5">
    <source>
        <dbReference type="Proteomes" id="UP000644749"/>
    </source>
</evidence>
<comment type="caution">
    <text evidence="4">The sequence shown here is derived from an EMBL/GenBank/DDBJ whole genome shotgun (WGS) entry which is preliminary data.</text>
</comment>
<accession>A0ABS1RZS6</accession>
<dbReference type="GO" id="GO:0004601">
    <property type="term" value="F:peroxidase activity"/>
    <property type="evidence" value="ECO:0007669"/>
    <property type="project" value="UniProtKB-KW"/>
</dbReference>
<dbReference type="RefSeq" id="WP_191308120.1">
    <property type="nucleotide sequence ID" value="NZ_BNCL01000002.1"/>
</dbReference>
<keyword evidence="4" id="KW-0575">Peroxidase</keyword>
<dbReference type="Gene3D" id="1.10.640.10">
    <property type="entry name" value="Haem peroxidase domain superfamily, animal type"/>
    <property type="match status" value="1"/>
</dbReference>
<keyword evidence="5" id="KW-1185">Reference proteome</keyword>
<dbReference type="Proteomes" id="UP000644749">
    <property type="component" value="Unassembled WGS sequence"/>
</dbReference>
<keyword evidence="4" id="KW-0560">Oxidoreductase</keyword>
<dbReference type="PANTHER" id="PTHR11475">
    <property type="entry name" value="OXIDASE/PEROXIDASE"/>
    <property type="match status" value="1"/>
</dbReference>
<name>A0ABS1RZS6_9RHOB</name>
<organism evidence="4 5">
    <name type="scientific">Paracoccus aerius</name>
    <dbReference type="NCBI Taxonomy" id="1915382"/>
    <lineage>
        <taxon>Bacteria</taxon>
        <taxon>Pseudomonadati</taxon>
        <taxon>Pseudomonadota</taxon>
        <taxon>Alphaproteobacteria</taxon>
        <taxon>Rhodobacterales</taxon>
        <taxon>Paracoccaceae</taxon>
        <taxon>Paracoccus</taxon>
    </lineage>
</organism>
<dbReference type="Pfam" id="PF03098">
    <property type="entry name" value="An_peroxidase"/>
    <property type="match status" value="1"/>
</dbReference>
<comment type="subcellular location">
    <subcellularLocation>
        <location evidence="1">Secreted</location>
    </subcellularLocation>
</comment>
<dbReference type="EMBL" id="JAESHT010000001">
    <property type="protein sequence ID" value="MBL3671961.1"/>
    <property type="molecule type" value="Genomic_DNA"/>
</dbReference>
<dbReference type="CDD" id="cd09819">
    <property type="entry name" value="An_peroxidase_bacterial_1"/>
    <property type="match status" value="1"/>
</dbReference>
<proteinExistence type="predicted"/>
<dbReference type="SUPFAM" id="SSF48113">
    <property type="entry name" value="Heme-dependent peroxidases"/>
    <property type="match status" value="1"/>
</dbReference>
<dbReference type="InterPro" id="IPR037120">
    <property type="entry name" value="Haem_peroxidase_sf_animal"/>
</dbReference>
<evidence type="ECO:0000256" key="2">
    <source>
        <dbReference type="ARBA" id="ARBA00022525"/>
    </source>
</evidence>
<gene>
    <name evidence="4" type="ORF">JL111_00560</name>
</gene>
<protein>
    <submittedName>
        <fullName evidence="4">Peroxidase</fullName>
    </submittedName>
</protein>
<dbReference type="PANTHER" id="PTHR11475:SF4">
    <property type="entry name" value="CHORION PEROXIDASE"/>
    <property type="match status" value="1"/>
</dbReference>
<evidence type="ECO:0000256" key="3">
    <source>
        <dbReference type="ARBA" id="ARBA00023180"/>
    </source>
</evidence>
<evidence type="ECO:0000256" key="1">
    <source>
        <dbReference type="ARBA" id="ARBA00004613"/>
    </source>
</evidence>
<dbReference type="InterPro" id="IPR010255">
    <property type="entry name" value="Haem_peroxidase_sf"/>
</dbReference>
<keyword evidence="3" id="KW-0325">Glycoprotein</keyword>
<keyword evidence="2" id="KW-0964">Secreted</keyword>
<dbReference type="InterPro" id="IPR019791">
    <property type="entry name" value="Haem_peroxidase_animal"/>
</dbReference>
<sequence>MLFSLSHGTRIVQDTAALQPVPSDGPPSPPFARGAAVLENPAEALERLDAKPISAVVEGAVASTATAATRSMAISTAPGAFRYLFRDAPGLPAGPATLAALDQLAESMAVETTDPGDASIPPILTYFGQFIDHDITANTDREVPGLSEIVGDIDPMDRVQVEQGLDNLREGTLALDSLYGDSPGQGAFATKLAQLMRHPTFTDKMRLGVTADSGDGRPPLPADPAADLLRLGFLLDRGDITEAELNALDPALRDNFVDADGPIRSRAIIGDGRNDENLLVAQLHVAFLRLHNRMVDLGHDFEEARRLTRFHYQWLVLNSFLPGICANDVVDEVLATGAPLYAEFLADNPPANPAKLPMPLEFSVAGFRFGHSMVRGGYDHNRFFGTPVAGSTQILPFASFELLFAFTGGGKMRPDSSLPPGTNLPGNWVIEWDRMVNAETPRRSARRIDTHLAPPLDDMVNQASRPGTPPMMKRLAMRNLRRGYRLNMPSAQALIEAINATGLYRPIPVLTPEQVSEGRDFLVAPGLDAATPLWFYVLREAELVGGNHLGALGSHLVANTLIGLVVNDAGSYWNAKIDGHRWSPHLFQPSQPIDSLKAMLRFTGLLA</sequence>
<evidence type="ECO:0000313" key="4">
    <source>
        <dbReference type="EMBL" id="MBL3671961.1"/>
    </source>
</evidence>